<dbReference type="InterPro" id="IPR029462">
    <property type="entry name" value="Rnk_N"/>
</dbReference>
<evidence type="ECO:0000259" key="1">
    <source>
        <dbReference type="Pfam" id="PF01272"/>
    </source>
</evidence>
<keyword evidence="3" id="KW-0418">Kinase</keyword>
<evidence type="ECO:0000259" key="2">
    <source>
        <dbReference type="Pfam" id="PF14760"/>
    </source>
</evidence>
<dbReference type="GO" id="GO:0006354">
    <property type="term" value="P:DNA-templated transcription elongation"/>
    <property type="evidence" value="ECO:0007669"/>
    <property type="project" value="TreeGrafter"/>
</dbReference>
<keyword evidence="3" id="KW-0808">Transferase</keyword>
<dbReference type="GO" id="GO:0032784">
    <property type="term" value="P:regulation of DNA-templated transcription elongation"/>
    <property type="evidence" value="ECO:0007669"/>
    <property type="project" value="InterPro"/>
</dbReference>
<reference evidence="3 4" key="1">
    <citation type="journal article" date="2013" name="Genome Announc.">
        <title>Genome Sequence of Thalassolituus oleivorans MIL-1 (DSM 14913T).</title>
        <authorList>
            <person name="Golyshin P.N."/>
            <person name="Werner J."/>
            <person name="Chernikova T.N."/>
            <person name="Tran H."/>
            <person name="Ferrer M."/>
            <person name="Yakimov M.M."/>
            <person name="Teeling H."/>
            <person name="Golyshina O.V."/>
        </authorList>
    </citation>
    <scope>NUCLEOTIDE SEQUENCE [LARGE SCALE GENOMIC DNA]</scope>
    <source>
        <strain evidence="3 4">MIL-1</strain>
    </source>
</reference>
<dbReference type="PANTHER" id="PTHR30437">
    <property type="entry name" value="TRANSCRIPTION ELONGATION FACTOR GREA"/>
    <property type="match status" value="1"/>
</dbReference>
<dbReference type="RefSeq" id="WP_015487056.1">
    <property type="nucleotide sequence ID" value="NC_020888.1"/>
</dbReference>
<gene>
    <name evidence="3" type="ORF">TOL_1917</name>
</gene>
<accession>M5DSB1</accession>
<dbReference type="PANTHER" id="PTHR30437:SF5">
    <property type="entry name" value="REGULATOR OF NUCLEOSIDE DIPHOSPHATE KINASE"/>
    <property type="match status" value="1"/>
</dbReference>
<dbReference type="AlphaFoldDB" id="M5DSB1"/>
<dbReference type="KEGG" id="tol:TOL_1917"/>
<dbReference type="EMBL" id="HF680312">
    <property type="protein sequence ID" value="CCU72331.1"/>
    <property type="molecule type" value="Genomic_DNA"/>
</dbReference>
<dbReference type="Pfam" id="PF01272">
    <property type="entry name" value="GreA_GreB"/>
    <property type="match status" value="1"/>
</dbReference>
<dbReference type="Gene3D" id="3.10.50.30">
    <property type="entry name" value="Transcription elongation factor, GreA/GreB, C-terminal domain"/>
    <property type="match status" value="1"/>
</dbReference>
<dbReference type="GO" id="GO:0003677">
    <property type="term" value="F:DNA binding"/>
    <property type="evidence" value="ECO:0007669"/>
    <property type="project" value="InterPro"/>
</dbReference>
<dbReference type="HOGENOM" id="CLU_120358_1_1_6"/>
<protein>
    <submittedName>
        <fullName evidence="3">Regulator of nucleoside diphosphate kinase</fullName>
    </submittedName>
</protein>
<dbReference type="InterPro" id="IPR001437">
    <property type="entry name" value="Tscrpt_elong_fac_GreA/B_C"/>
</dbReference>
<dbReference type="InterPro" id="IPR036953">
    <property type="entry name" value="GreA/GreB_C_sf"/>
</dbReference>
<dbReference type="Gene3D" id="1.10.286.20">
    <property type="match status" value="1"/>
</dbReference>
<name>M5DSB1_9GAMM</name>
<dbReference type="SUPFAM" id="SSF54534">
    <property type="entry name" value="FKBP-like"/>
    <property type="match status" value="1"/>
</dbReference>
<dbReference type="Proteomes" id="UP000011866">
    <property type="component" value="Chromosome"/>
</dbReference>
<evidence type="ECO:0000313" key="3">
    <source>
        <dbReference type="EMBL" id="CCU72331.1"/>
    </source>
</evidence>
<dbReference type="GeneID" id="79176758"/>
<sequence>MPTLPPIVLLNSDYKRLCQILDQLPNQTGLAERLGEELDRAKRVAEGEIPEDVVTMNSIVNFVNEDTGASYQLELAYPGECRGSSDKISILSPAGEALIGLNKGASIEWPAEGRYIHLKIIGVSHPHTSVV</sequence>
<feature type="domain" description="Regulator of nucleoside diphosphate kinase N-terminal" evidence="2">
    <location>
        <begin position="5"/>
        <end position="44"/>
    </location>
</feature>
<organism evidence="3 4">
    <name type="scientific">Thalassolituus oleivorans MIL-1</name>
    <dbReference type="NCBI Taxonomy" id="1298593"/>
    <lineage>
        <taxon>Bacteria</taxon>
        <taxon>Pseudomonadati</taxon>
        <taxon>Pseudomonadota</taxon>
        <taxon>Gammaproteobacteria</taxon>
        <taxon>Oceanospirillales</taxon>
        <taxon>Oceanospirillaceae</taxon>
        <taxon>Thalassolituus</taxon>
    </lineage>
</organism>
<dbReference type="InterPro" id="IPR023459">
    <property type="entry name" value="Tscrpt_elong_fac_GreA/B_fam"/>
</dbReference>
<dbReference type="GO" id="GO:0016301">
    <property type="term" value="F:kinase activity"/>
    <property type="evidence" value="ECO:0007669"/>
    <property type="project" value="UniProtKB-KW"/>
</dbReference>
<evidence type="ECO:0000313" key="4">
    <source>
        <dbReference type="Proteomes" id="UP000011866"/>
    </source>
</evidence>
<dbReference type="GO" id="GO:0070063">
    <property type="term" value="F:RNA polymerase binding"/>
    <property type="evidence" value="ECO:0007669"/>
    <property type="project" value="InterPro"/>
</dbReference>
<proteinExistence type="predicted"/>
<dbReference type="eggNOG" id="COG0782">
    <property type="taxonomic scope" value="Bacteria"/>
</dbReference>
<dbReference type="NCBIfam" id="NF004396">
    <property type="entry name" value="PRK05753.1"/>
    <property type="match status" value="1"/>
</dbReference>
<keyword evidence="4" id="KW-1185">Reference proteome</keyword>
<feature type="domain" description="Transcription elongation factor GreA/GreB C-terminal" evidence="1">
    <location>
        <begin position="50"/>
        <end position="124"/>
    </location>
</feature>
<dbReference type="Pfam" id="PF14760">
    <property type="entry name" value="Rnk_N"/>
    <property type="match status" value="1"/>
</dbReference>